<evidence type="ECO:0000259" key="5">
    <source>
        <dbReference type="Pfam" id="PF13638"/>
    </source>
</evidence>
<evidence type="ECO:0000256" key="4">
    <source>
        <dbReference type="ARBA" id="ARBA00022842"/>
    </source>
</evidence>
<evidence type="ECO:0000256" key="2">
    <source>
        <dbReference type="ARBA" id="ARBA00022723"/>
    </source>
</evidence>
<proteinExistence type="predicted"/>
<evidence type="ECO:0000313" key="7">
    <source>
        <dbReference type="Proteomes" id="UP000326029"/>
    </source>
</evidence>
<dbReference type="InterPro" id="IPR002716">
    <property type="entry name" value="PIN_dom"/>
</dbReference>
<feature type="domain" description="PIN" evidence="5">
    <location>
        <begin position="19"/>
        <end position="155"/>
    </location>
</feature>
<reference evidence="6 7" key="1">
    <citation type="submission" date="2017-09" db="EMBL/GenBank/DDBJ databases">
        <authorList>
            <person name="Lee N."/>
            <person name="Cho B.-K."/>
        </authorList>
    </citation>
    <scope>NUCLEOTIDE SEQUENCE [LARGE SCALE GENOMIC DNA]</scope>
    <source>
        <strain evidence="6 7">ATCC 19740</strain>
    </source>
</reference>
<gene>
    <name evidence="6" type="ORF">CP977_00445</name>
</gene>
<dbReference type="SUPFAM" id="SSF88723">
    <property type="entry name" value="PIN domain-like"/>
    <property type="match status" value="1"/>
</dbReference>
<dbReference type="Proteomes" id="UP000326029">
    <property type="component" value="Chromosome"/>
</dbReference>
<keyword evidence="2" id="KW-0479">Metal-binding</keyword>
<keyword evidence="1" id="KW-0540">Nuclease</keyword>
<organism evidence="6 7">
    <name type="scientific">Streptomyces cinereoruber</name>
    <dbReference type="NCBI Taxonomy" id="67260"/>
    <lineage>
        <taxon>Bacteria</taxon>
        <taxon>Bacillati</taxon>
        <taxon>Actinomycetota</taxon>
        <taxon>Actinomycetes</taxon>
        <taxon>Kitasatosporales</taxon>
        <taxon>Streptomycetaceae</taxon>
        <taxon>Streptomyces</taxon>
    </lineage>
</organism>
<dbReference type="InterPro" id="IPR029060">
    <property type="entry name" value="PIN-like_dom_sf"/>
</dbReference>
<keyword evidence="3" id="KW-0378">Hydrolase</keyword>
<accession>A0ABX6BA44</accession>
<evidence type="ECO:0000256" key="1">
    <source>
        <dbReference type="ARBA" id="ARBA00022722"/>
    </source>
</evidence>
<dbReference type="Pfam" id="PF13638">
    <property type="entry name" value="PIN_4"/>
    <property type="match status" value="1"/>
</dbReference>
<keyword evidence="4" id="KW-0460">Magnesium</keyword>
<keyword evidence="7" id="KW-1185">Reference proteome</keyword>
<protein>
    <recommendedName>
        <fullName evidence="5">PIN domain-containing protein</fullName>
    </recommendedName>
</protein>
<dbReference type="EMBL" id="CP023693">
    <property type="protein sequence ID" value="QEV30862.1"/>
    <property type="molecule type" value="Genomic_DNA"/>
</dbReference>
<sequence length="189" mass="21295">MGRKRPLKAAHAHHQGRTVVLDTNDLLHYSRYDKIPWAKLYGKNTVVVIPHVVVDEIDKKSYATSDTIRRRARGVFALLEQTLTEQRQGEATAGGVRFEVLLDEPQHVRLPNNDDEIVARACELQQAIAPVQVTVLTGDNGMRTRALAWGLEAEKLPEKYRIEQIAARQKEEYLQIITAPDELEPASAP</sequence>
<evidence type="ECO:0000256" key="3">
    <source>
        <dbReference type="ARBA" id="ARBA00022801"/>
    </source>
</evidence>
<evidence type="ECO:0000313" key="6">
    <source>
        <dbReference type="EMBL" id="QEV30862.1"/>
    </source>
</evidence>
<name>A0ABX6BA44_9ACTN</name>
<dbReference type="Gene3D" id="3.40.50.1010">
    <property type="entry name" value="5'-nuclease"/>
    <property type="match status" value="1"/>
</dbReference>